<comment type="caution">
    <text evidence="1">The sequence shown here is derived from an EMBL/GenBank/DDBJ whole genome shotgun (WGS) entry which is preliminary data.</text>
</comment>
<proteinExistence type="predicted"/>
<sequence length="96" mass="9809">MHRTAPVQALGVARLDAEHAVVARLHGQLGVGGIDQRAGAAALVVIGQHLELAVGRQRVGVAQIDAGAMALPEIGRAGVLERIGLVLRAGQAARSQ</sequence>
<dbReference type="EMBL" id="JAANIU010013148">
    <property type="protein sequence ID" value="KAG1530123.1"/>
    <property type="molecule type" value="Genomic_DNA"/>
</dbReference>
<protein>
    <submittedName>
        <fullName evidence="1">Uncharacterized protein</fullName>
    </submittedName>
</protein>
<reference evidence="1 2" key="1">
    <citation type="journal article" date="2020" name="Microb. Genom.">
        <title>Genetic diversity of clinical and environmental Mucorales isolates obtained from an investigation of mucormycosis cases among solid organ transplant recipients.</title>
        <authorList>
            <person name="Nguyen M.H."/>
            <person name="Kaul D."/>
            <person name="Muto C."/>
            <person name="Cheng S.J."/>
            <person name="Richter R.A."/>
            <person name="Bruno V.M."/>
            <person name="Liu G."/>
            <person name="Beyhan S."/>
            <person name="Sundermann A.J."/>
            <person name="Mounaud S."/>
            <person name="Pasculle A.W."/>
            <person name="Nierman W.C."/>
            <person name="Driscoll E."/>
            <person name="Cumbie R."/>
            <person name="Clancy C.J."/>
            <person name="Dupont C.L."/>
        </authorList>
    </citation>
    <scope>NUCLEOTIDE SEQUENCE [LARGE SCALE GENOMIC DNA]</scope>
    <source>
        <strain evidence="1 2">GL24</strain>
    </source>
</reference>
<dbReference type="Proteomes" id="UP000740926">
    <property type="component" value="Unassembled WGS sequence"/>
</dbReference>
<evidence type="ECO:0000313" key="2">
    <source>
        <dbReference type="Proteomes" id="UP000740926"/>
    </source>
</evidence>
<keyword evidence="2" id="KW-1185">Reference proteome</keyword>
<dbReference type="AlphaFoldDB" id="A0A9P6XQD8"/>
<accession>A0A9P6XQD8</accession>
<organism evidence="1 2">
    <name type="scientific">Rhizopus delemar</name>
    <dbReference type="NCBI Taxonomy" id="936053"/>
    <lineage>
        <taxon>Eukaryota</taxon>
        <taxon>Fungi</taxon>
        <taxon>Fungi incertae sedis</taxon>
        <taxon>Mucoromycota</taxon>
        <taxon>Mucoromycotina</taxon>
        <taxon>Mucoromycetes</taxon>
        <taxon>Mucorales</taxon>
        <taxon>Mucorineae</taxon>
        <taxon>Rhizopodaceae</taxon>
        <taxon>Rhizopus</taxon>
    </lineage>
</organism>
<name>A0A9P6XQD8_9FUNG</name>
<evidence type="ECO:0000313" key="1">
    <source>
        <dbReference type="EMBL" id="KAG1530123.1"/>
    </source>
</evidence>
<gene>
    <name evidence="1" type="ORF">G6F50_017526</name>
</gene>